<protein>
    <submittedName>
        <fullName evidence="2">Uncharacterized protein</fullName>
    </submittedName>
</protein>
<dbReference type="InterPro" id="IPR046290">
    <property type="entry name" value="DUF6327"/>
</dbReference>
<evidence type="ECO:0000313" key="3">
    <source>
        <dbReference type="Proteomes" id="UP000505306"/>
    </source>
</evidence>
<dbReference type="Proteomes" id="UP000505306">
    <property type="component" value="Chromosome"/>
</dbReference>
<dbReference type="RefSeq" id="WP_164679905.1">
    <property type="nucleotide sequence ID" value="NZ_CP049057.1"/>
</dbReference>
<proteinExistence type="predicted"/>
<keyword evidence="1" id="KW-0812">Transmembrane</keyword>
<name>A0A6G6GNA5_9FLAO</name>
<sequence length="79" mass="8865">MNKKYTSFEELDVDIKRAWLQSEIDREELKLSLHETKDSLTPGKIATTLVGGMATSAVLLKLLTPLISFGIGKLLKKYK</sequence>
<dbReference type="EMBL" id="CP049057">
    <property type="protein sequence ID" value="QIE59893.1"/>
    <property type="molecule type" value="Genomic_DNA"/>
</dbReference>
<gene>
    <name evidence="2" type="ORF">G5B37_10045</name>
</gene>
<dbReference type="KEGG" id="mgel:G5B37_10045"/>
<keyword evidence="3" id="KW-1185">Reference proteome</keyword>
<organism evidence="2 3">
    <name type="scientific">Rasiella rasia</name>
    <dbReference type="NCBI Taxonomy" id="2744027"/>
    <lineage>
        <taxon>Bacteria</taxon>
        <taxon>Pseudomonadati</taxon>
        <taxon>Bacteroidota</taxon>
        <taxon>Flavobacteriia</taxon>
        <taxon>Flavobacteriales</taxon>
        <taxon>Flavobacteriaceae</taxon>
        <taxon>Rasiella</taxon>
    </lineage>
</organism>
<accession>A0A6G6GNA5</accession>
<feature type="transmembrane region" description="Helical" evidence="1">
    <location>
        <begin position="45"/>
        <end position="71"/>
    </location>
</feature>
<keyword evidence="1" id="KW-1133">Transmembrane helix</keyword>
<dbReference type="AlphaFoldDB" id="A0A6G6GNA5"/>
<dbReference type="Pfam" id="PF19852">
    <property type="entry name" value="DUF6327"/>
    <property type="match status" value="1"/>
</dbReference>
<reference evidence="2 3" key="1">
    <citation type="submission" date="2020-02" db="EMBL/GenBank/DDBJ databases">
        <title>Complete genome sequence of Flavobacteriaceae bacterium.</title>
        <authorList>
            <person name="Kim S.-J."/>
            <person name="Kim Y.-S."/>
            <person name="Kim K.-H."/>
        </authorList>
    </citation>
    <scope>NUCLEOTIDE SEQUENCE [LARGE SCALE GENOMIC DNA]</scope>
    <source>
        <strain evidence="2 3">RR4-40</strain>
    </source>
</reference>
<evidence type="ECO:0000313" key="2">
    <source>
        <dbReference type="EMBL" id="QIE59893.1"/>
    </source>
</evidence>
<keyword evidence="1" id="KW-0472">Membrane</keyword>
<evidence type="ECO:0000256" key="1">
    <source>
        <dbReference type="SAM" id="Phobius"/>
    </source>
</evidence>